<evidence type="ECO:0000313" key="2">
    <source>
        <dbReference type="EMBL" id="EFC39933.1"/>
    </source>
</evidence>
<dbReference type="Proteomes" id="UP000006671">
    <property type="component" value="Unassembled WGS sequence"/>
</dbReference>
<gene>
    <name evidence="2" type="ORF">NAEGRDRAFT_72298</name>
</gene>
<name>D2VTH0_NAEGR</name>
<dbReference type="Gene3D" id="3.40.50.1110">
    <property type="entry name" value="SGNH hydrolase"/>
    <property type="match status" value="1"/>
</dbReference>
<dbReference type="OrthoDB" id="408760at2759"/>
<keyword evidence="3" id="KW-1185">Reference proteome</keyword>
<dbReference type="VEuPathDB" id="AmoebaDB:NAEGRDRAFT_72298"/>
<dbReference type="RefSeq" id="XP_002672677.1">
    <property type="nucleotide sequence ID" value="XM_002672631.1"/>
</dbReference>
<dbReference type="InterPro" id="IPR036514">
    <property type="entry name" value="SGNH_hydro_sf"/>
</dbReference>
<sequence>MQQEQPTILALGDSLTKGYYNNGFSYHPYANRLSFLLTNKYHVEPFGENGEETQEMKERLDQILDYYAKDAFKGVIIIGGTNDLASYSSDMIIENLIGMYKRCLELESFG</sequence>
<feature type="domain" description="SGNH hydrolase-type esterase" evidence="1">
    <location>
        <begin position="10"/>
        <end position="103"/>
    </location>
</feature>
<evidence type="ECO:0000313" key="3">
    <source>
        <dbReference type="Proteomes" id="UP000006671"/>
    </source>
</evidence>
<dbReference type="Pfam" id="PF13472">
    <property type="entry name" value="Lipase_GDSL_2"/>
    <property type="match status" value="1"/>
</dbReference>
<protein>
    <submittedName>
        <fullName evidence="2">Predicted protein</fullName>
    </submittedName>
</protein>
<dbReference type="KEGG" id="ngr:NAEGRDRAFT_72298"/>
<dbReference type="InParanoid" id="D2VTH0"/>
<organism evidence="3">
    <name type="scientific">Naegleria gruberi</name>
    <name type="common">Amoeba</name>
    <dbReference type="NCBI Taxonomy" id="5762"/>
    <lineage>
        <taxon>Eukaryota</taxon>
        <taxon>Discoba</taxon>
        <taxon>Heterolobosea</taxon>
        <taxon>Tetramitia</taxon>
        <taxon>Eutetramitia</taxon>
        <taxon>Vahlkampfiidae</taxon>
        <taxon>Naegleria</taxon>
    </lineage>
</organism>
<proteinExistence type="predicted"/>
<dbReference type="EMBL" id="GG738896">
    <property type="protein sequence ID" value="EFC39933.1"/>
    <property type="molecule type" value="Genomic_DNA"/>
</dbReference>
<dbReference type="InterPro" id="IPR013830">
    <property type="entry name" value="SGNH_hydro"/>
</dbReference>
<reference evidence="2 3" key="1">
    <citation type="journal article" date="2010" name="Cell">
        <title>The genome of Naegleria gruberi illuminates early eukaryotic versatility.</title>
        <authorList>
            <person name="Fritz-Laylin L.K."/>
            <person name="Prochnik S.E."/>
            <person name="Ginger M.L."/>
            <person name="Dacks J.B."/>
            <person name="Carpenter M.L."/>
            <person name="Field M.C."/>
            <person name="Kuo A."/>
            <person name="Paredez A."/>
            <person name="Chapman J."/>
            <person name="Pham J."/>
            <person name="Shu S."/>
            <person name="Neupane R."/>
            <person name="Cipriano M."/>
            <person name="Mancuso J."/>
            <person name="Tu H."/>
            <person name="Salamov A."/>
            <person name="Lindquist E."/>
            <person name="Shapiro H."/>
            <person name="Lucas S."/>
            <person name="Grigoriev I.V."/>
            <person name="Cande W.Z."/>
            <person name="Fulton C."/>
            <person name="Rokhsar D.S."/>
            <person name="Dawson S.C."/>
        </authorList>
    </citation>
    <scope>NUCLEOTIDE SEQUENCE [LARGE SCALE GENOMIC DNA]</scope>
    <source>
        <strain evidence="2 3">NEG-M</strain>
    </source>
</reference>
<dbReference type="SUPFAM" id="SSF52266">
    <property type="entry name" value="SGNH hydrolase"/>
    <property type="match status" value="1"/>
</dbReference>
<dbReference type="AlphaFoldDB" id="D2VTH0"/>
<accession>D2VTH0</accession>
<evidence type="ECO:0000259" key="1">
    <source>
        <dbReference type="Pfam" id="PF13472"/>
    </source>
</evidence>
<dbReference type="GeneID" id="8854340"/>